<protein>
    <submittedName>
        <fullName evidence="2">Glyoxalase/Bleomycin resistance protein/Dioxygenase superfamily protein</fullName>
    </submittedName>
</protein>
<dbReference type="InterPro" id="IPR037523">
    <property type="entry name" value="VOC_core"/>
</dbReference>
<dbReference type="PROSITE" id="PS51819">
    <property type="entry name" value="VOC"/>
    <property type="match status" value="1"/>
</dbReference>
<dbReference type="PANTHER" id="PTHR36437">
    <property type="entry name" value="GLYOXALASE/BLEOMYCIN RESISTANCE PROTEIN/DIOXYGENASE"/>
    <property type="match status" value="1"/>
</dbReference>
<accession>A0A1G8DU83</accession>
<keyword evidence="2" id="KW-0560">Oxidoreductase</keyword>
<evidence type="ECO:0000259" key="1">
    <source>
        <dbReference type="PROSITE" id="PS51819"/>
    </source>
</evidence>
<name>A0A1G8DU83_9SPHI</name>
<dbReference type="RefSeq" id="WP_091171082.1">
    <property type="nucleotide sequence ID" value="NZ_CP071878.2"/>
</dbReference>
<proteinExistence type="predicted"/>
<gene>
    <name evidence="2" type="ORF">SAMN05192573_11129</name>
</gene>
<sequence length="121" mass="13651">MKLKYIPVYTADFEGQIDFYTQKLGFKITGTMTFYEGRESTVIQSDKLNVALLVTNNDSNSDKSNIIINTADCLNDYHVLRTAGVFFCKSPAYLPAGLAAEFLDPAGNKFMLLEERNYNEQ</sequence>
<dbReference type="SUPFAM" id="SSF54593">
    <property type="entry name" value="Glyoxalase/Bleomycin resistance protein/Dihydroxybiphenyl dioxygenase"/>
    <property type="match status" value="1"/>
</dbReference>
<evidence type="ECO:0000313" key="3">
    <source>
        <dbReference type="Proteomes" id="UP000199705"/>
    </source>
</evidence>
<keyword evidence="3" id="KW-1185">Reference proteome</keyword>
<dbReference type="Pfam" id="PF00903">
    <property type="entry name" value="Glyoxalase"/>
    <property type="match status" value="1"/>
</dbReference>
<dbReference type="PANTHER" id="PTHR36437:SF2">
    <property type="entry name" value="GLYOXALASE_BLEOMYCIN RESISTANCE PROTEIN_DIOXYGENASE"/>
    <property type="match status" value="1"/>
</dbReference>
<dbReference type="GO" id="GO:0051213">
    <property type="term" value="F:dioxygenase activity"/>
    <property type="evidence" value="ECO:0007669"/>
    <property type="project" value="UniProtKB-KW"/>
</dbReference>
<dbReference type="EMBL" id="FNCG01000011">
    <property type="protein sequence ID" value="SDH61227.1"/>
    <property type="molecule type" value="Genomic_DNA"/>
</dbReference>
<organism evidence="2 3">
    <name type="scientific">Mucilaginibacter gossypii</name>
    <dbReference type="NCBI Taxonomy" id="551996"/>
    <lineage>
        <taxon>Bacteria</taxon>
        <taxon>Pseudomonadati</taxon>
        <taxon>Bacteroidota</taxon>
        <taxon>Sphingobacteriia</taxon>
        <taxon>Sphingobacteriales</taxon>
        <taxon>Sphingobacteriaceae</taxon>
        <taxon>Mucilaginibacter</taxon>
    </lineage>
</organism>
<dbReference type="InterPro" id="IPR004360">
    <property type="entry name" value="Glyas_Fos-R_dOase_dom"/>
</dbReference>
<dbReference type="AlphaFoldDB" id="A0A1G8DU83"/>
<reference evidence="3" key="1">
    <citation type="submission" date="2016-10" db="EMBL/GenBank/DDBJ databases">
        <authorList>
            <person name="Varghese N."/>
            <person name="Submissions S."/>
        </authorList>
    </citation>
    <scope>NUCLEOTIDE SEQUENCE [LARGE SCALE GENOMIC DNA]</scope>
    <source>
        <strain evidence="3">Gh-67</strain>
    </source>
</reference>
<evidence type="ECO:0000313" key="2">
    <source>
        <dbReference type="EMBL" id="SDH61227.1"/>
    </source>
</evidence>
<keyword evidence="2" id="KW-0223">Dioxygenase</keyword>
<feature type="domain" description="VOC" evidence="1">
    <location>
        <begin position="2"/>
        <end position="115"/>
    </location>
</feature>
<dbReference type="InterPro" id="IPR029068">
    <property type="entry name" value="Glyas_Bleomycin-R_OHBP_Dase"/>
</dbReference>
<dbReference type="Proteomes" id="UP000199705">
    <property type="component" value="Unassembled WGS sequence"/>
</dbReference>
<dbReference type="STRING" id="551996.SAMN05192573_11129"/>
<dbReference type="Gene3D" id="3.10.180.10">
    <property type="entry name" value="2,3-Dihydroxybiphenyl 1,2-Dioxygenase, domain 1"/>
    <property type="match status" value="1"/>
</dbReference>